<reference evidence="2 3" key="1">
    <citation type="journal article" date="2018" name="Sci. Rep.">
        <title>Genome sequence of the cauliflower mushroom Sparassis crispa (Hanabiratake) and its association with beneficial usage.</title>
        <authorList>
            <person name="Kiyama R."/>
            <person name="Furutani Y."/>
            <person name="Kawaguchi K."/>
            <person name="Nakanishi T."/>
        </authorList>
    </citation>
    <scope>NUCLEOTIDE SEQUENCE [LARGE SCALE GENOMIC DNA]</scope>
</reference>
<feature type="compositionally biased region" description="Basic and acidic residues" evidence="1">
    <location>
        <begin position="94"/>
        <end position="104"/>
    </location>
</feature>
<feature type="compositionally biased region" description="Acidic residues" evidence="1">
    <location>
        <begin position="162"/>
        <end position="171"/>
    </location>
</feature>
<accession>A0A401G8S0</accession>
<evidence type="ECO:0000313" key="3">
    <source>
        <dbReference type="Proteomes" id="UP000287166"/>
    </source>
</evidence>
<dbReference type="RefSeq" id="XP_027609477.1">
    <property type="nucleotide sequence ID" value="XM_027753676.1"/>
</dbReference>
<feature type="compositionally biased region" description="Basic and acidic residues" evidence="1">
    <location>
        <begin position="39"/>
        <end position="50"/>
    </location>
</feature>
<sequence length="184" mass="20386">MCKGYATEVGLQDMLKTIGRTRTIDLSTKTKRCSKCLATRHESSDTDNKQEYLGLVGGGHNNGDDGMDVDLSGAQKGVRRSSRLGGKSGVSSHIEQHVSDGYEPDKDDDDEDNYDQEPRNTEQTPQTRKKKQPLHKVLASFYVSDESVEEGEQDQINSDQVTESENDSDTDDTVHATVLSLFKK</sequence>
<dbReference type="GeneID" id="38775481"/>
<evidence type="ECO:0000313" key="2">
    <source>
        <dbReference type="EMBL" id="GBE78564.1"/>
    </source>
</evidence>
<feature type="compositionally biased region" description="Acidic residues" evidence="1">
    <location>
        <begin position="105"/>
        <end position="115"/>
    </location>
</feature>
<evidence type="ECO:0000256" key="1">
    <source>
        <dbReference type="SAM" id="MobiDB-lite"/>
    </source>
</evidence>
<feature type="region of interest" description="Disordered" evidence="1">
    <location>
        <begin position="37"/>
        <end position="173"/>
    </location>
</feature>
<proteinExistence type="predicted"/>
<dbReference type="Proteomes" id="UP000287166">
    <property type="component" value="Unassembled WGS sequence"/>
</dbReference>
<dbReference type="AlphaFoldDB" id="A0A401G8S0"/>
<dbReference type="InParanoid" id="A0A401G8S0"/>
<name>A0A401G8S0_9APHY</name>
<comment type="caution">
    <text evidence="2">The sequence shown here is derived from an EMBL/GenBank/DDBJ whole genome shotgun (WGS) entry which is preliminary data.</text>
</comment>
<gene>
    <name evidence="2" type="ORF">SCP_0114530</name>
</gene>
<protein>
    <submittedName>
        <fullName evidence="2">Uncharacterized protein</fullName>
    </submittedName>
</protein>
<keyword evidence="3" id="KW-1185">Reference proteome</keyword>
<organism evidence="2 3">
    <name type="scientific">Sparassis crispa</name>
    <dbReference type="NCBI Taxonomy" id="139825"/>
    <lineage>
        <taxon>Eukaryota</taxon>
        <taxon>Fungi</taxon>
        <taxon>Dikarya</taxon>
        <taxon>Basidiomycota</taxon>
        <taxon>Agaricomycotina</taxon>
        <taxon>Agaricomycetes</taxon>
        <taxon>Polyporales</taxon>
        <taxon>Sparassidaceae</taxon>
        <taxon>Sparassis</taxon>
    </lineage>
</organism>
<dbReference type="EMBL" id="BFAD01000001">
    <property type="protein sequence ID" value="GBE78564.1"/>
    <property type="molecule type" value="Genomic_DNA"/>
</dbReference>